<gene>
    <name evidence="1" type="ORF">QVD17_11872</name>
</gene>
<keyword evidence="2" id="KW-1185">Reference proteome</keyword>
<dbReference type="AlphaFoldDB" id="A0AAD8KV90"/>
<sequence length="112" mass="11401">MAMTVAISIAATAHSFLTTHDLTLHPTQTLTLKSNVSSISLSISNLLSLITSNHVVVVLICGGSGSVVLSCGGGDGGGVETAEVWSTSSSVDVCRCGPQTADIFLQKKQTAP</sequence>
<protein>
    <submittedName>
        <fullName evidence="1">Uncharacterized protein</fullName>
    </submittedName>
</protein>
<accession>A0AAD8KV90</accession>
<name>A0AAD8KV90_TARER</name>
<proteinExistence type="predicted"/>
<comment type="caution">
    <text evidence="1">The sequence shown here is derived from an EMBL/GenBank/DDBJ whole genome shotgun (WGS) entry which is preliminary data.</text>
</comment>
<dbReference type="Proteomes" id="UP001229421">
    <property type="component" value="Unassembled WGS sequence"/>
</dbReference>
<organism evidence="1 2">
    <name type="scientific">Tagetes erecta</name>
    <name type="common">African marigold</name>
    <dbReference type="NCBI Taxonomy" id="13708"/>
    <lineage>
        <taxon>Eukaryota</taxon>
        <taxon>Viridiplantae</taxon>
        <taxon>Streptophyta</taxon>
        <taxon>Embryophyta</taxon>
        <taxon>Tracheophyta</taxon>
        <taxon>Spermatophyta</taxon>
        <taxon>Magnoliopsida</taxon>
        <taxon>eudicotyledons</taxon>
        <taxon>Gunneridae</taxon>
        <taxon>Pentapetalae</taxon>
        <taxon>asterids</taxon>
        <taxon>campanulids</taxon>
        <taxon>Asterales</taxon>
        <taxon>Asteraceae</taxon>
        <taxon>Asteroideae</taxon>
        <taxon>Heliantheae alliance</taxon>
        <taxon>Tageteae</taxon>
        <taxon>Tagetes</taxon>
    </lineage>
</organism>
<evidence type="ECO:0000313" key="2">
    <source>
        <dbReference type="Proteomes" id="UP001229421"/>
    </source>
</evidence>
<dbReference type="EMBL" id="JAUHHV010000003">
    <property type="protein sequence ID" value="KAK1429658.1"/>
    <property type="molecule type" value="Genomic_DNA"/>
</dbReference>
<evidence type="ECO:0000313" key="1">
    <source>
        <dbReference type="EMBL" id="KAK1429658.1"/>
    </source>
</evidence>
<reference evidence="1" key="1">
    <citation type="journal article" date="2023" name="bioRxiv">
        <title>Improved chromosome-level genome assembly for marigold (Tagetes erecta).</title>
        <authorList>
            <person name="Jiang F."/>
            <person name="Yuan L."/>
            <person name="Wang S."/>
            <person name="Wang H."/>
            <person name="Xu D."/>
            <person name="Wang A."/>
            <person name="Fan W."/>
        </authorList>
    </citation>
    <scope>NUCLEOTIDE SEQUENCE</scope>
    <source>
        <strain evidence="1">WSJ</strain>
        <tissue evidence="1">Leaf</tissue>
    </source>
</reference>